<evidence type="ECO:0000256" key="3">
    <source>
        <dbReference type="ARBA" id="ARBA00022692"/>
    </source>
</evidence>
<evidence type="ECO:0000256" key="6">
    <source>
        <dbReference type="SAM" id="MobiDB-lite"/>
    </source>
</evidence>
<evidence type="ECO:0000259" key="8">
    <source>
        <dbReference type="Pfam" id="PF06271"/>
    </source>
</evidence>
<keyword evidence="11" id="KW-1185">Reference proteome</keyword>
<feature type="transmembrane region" description="Helical" evidence="7">
    <location>
        <begin position="131"/>
        <end position="154"/>
    </location>
</feature>
<evidence type="ECO:0000256" key="4">
    <source>
        <dbReference type="ARBA" id="ARBA00022989"/>
    </source>
</evidence>
<evidence type="ECO:0008006" key="12">
    <source>
        <dbReference type="Google" id="ProtNLM"/>
    </source>
</evidence>
<dbReference type="Pfam" id="PF06271">
    <property type="entry name" value="RDD"/>
    <property type="match status" value="1"/>
</dbReference>
<feature type="domain" description="RDD" evidence="8">
    <location>
        <begin position="124"/>
        <end position="286"/>
    </location>
</feature>
<feature type="region of interest" description="Disordered" evidence="6">
    <location>
        <begin position="1"/>
        <end position="102"/>
    </location>
</feature>
<dbReference type="Pfam" id="PF10708">
    <property type="entry name" value="DUF2510"/>
    <property type="match status" value="1"/>
</dbReference>
<evidence type="ECO:0000256" key="2">
    <source>
        <dbReference type="ARBA" id="ARBA00022475"/>
    </source>
</evidence>
<feature type="compositionally biased region" description="Low complexity" evidence="6">
    <location>
        <begin position="58"/>
        <end position="102"/>
    </location>
</feature>
<gene>
    <name evidence="10" type="ORF">GCM10022204_05760</name>
</gene>
<dbReference type="PANTHER" id="PTHR36115">
    <property type="entry name" value="PROLINE-RICH ANTIGEN HOMOLOG-RELATED"/>
    <property type="match status" value="1"/>
</dbReference>
<feature type="transmembrane region" description="Helical" evidence="7">
    <location>
        <begin position="193"/>
        <end position="211"/>
    </location>
</feature>
<keyword evidence="5 7" id="KW-0472">Membrane</keyword>
<evidence type="ECO:0000256" key="5">
    <source>
        <dbReference type="ARBA" id="ARBA00023136"/>
    </source>
</evidence>
<sequence>MSSEIPVGSPPVPPGRHAAPSGWYPDPLNRANERYWDGWQWSRTTRPNENVPPPAAPAGPAWSPQAPQDQQPYGQQGYGQQPYGQQGYGQQPYGQQGYGQQPYGQQGGAYAAKPVPLTEDGVPLAGWWWRALAIALDGLIVGVISSLLALPIYLRLATALGDYFQTAMAAAQAGQPMPAQPDVNALLTGTDQLVLLAVGFVVHTLYLVLFLRWRSATPGKLVAGLRVVPVDHGRSTERLGWSTVVVRALVWTVPNLQTFLVVVRIIDALMPLWNPKKQALHDVAAKTQVVKIR</sequence>
<feature type="domain" description="DUF2510" evidence="9">
    <location>
        <begin position="22"/>
        <end position="53"/>
    </location>
</feature>
<comment type="caution">
    <text evidence="10">The sequence shown here is derived from an EMBL/GenBank/DDBJ whole genome shotgun (WGS) entry which is preliminary data.</text>
</comment>
<dbReference type="EMBL" id="BAAAYX010000002">
    <property type="protein sequence ID" value="GAA3692992.1"/>
    <property type="molecule type" value="Genomic_DNA"/>
</dbReference>
<evidence type="ECO:0000256" key="7">
    <source>
        <dbReference type="SAM" id="Phobius"/>
    </source>
</evidence>
<dbReference type="InterPro" id="IPR051791">
    <property type="entry name" value="Pra-immunoreactive"/>
</dbReference>
<reference evidence="11" key="1">
    <citation type="journal article" date="2019" name="Int. J. Syst. Evol. Microbiol.">
        <title>The Global Catalogue of Microorganisms (GCM) 10K type strain sequencing project: providing services to taxonomists for standard genome sequencing and annotation.</title>
        <authorList>
            <consortium name="The Broad Institute Genomics Platform"/>
            <consortium name="The Broad Institute Genome Sequencing Center for Infectious Disease"/>
            <person name="Wu L."/>
            <person name="Ma J."/>
        </authorList>
    </citation>
    <scope>NUCLEOTIDE SEQUENCE [LARGE SCALE GENOMIC DNA]</scope>
    <source>
        <strain evidence="11">JCM 16548</strain>
    </source>
</reference>
<keyword evidence="3 7" id="KW-0812">Transmembrane</keyword>
<comment type="subcellular location">
    <subcellularLocation>
        <location evidence="1">Cell membrane</location>
        <topology evidence="1">Multi-pass membrane protein</topology>
    </subcellularLocation>
</comment>
<organism evidence="10 11">
    <name type="scientific">Microlunatus aurantiacus</name>
    <dbReference type="NCBI Taxonomy" id="446786"/>
    <lineage>
        <taxon>Bacteria</taxon>
        <taxon>Bacillati</taxon>
        <taxon>Actinomycetota</taxon>
        <taxon>Actinomycetes</taxon>
        <taxon>Propionibacteriales</taxon>
        <taxon>Propionibacteriaceae</taxon>
        <taxon>Microlunatus</taxon>
    </lineage>
</organism>
<evidence type="ECO:0000313" key="11">
    <source>
        <dbReference type="Proteomes" id="UP001500051"/>
    </source>
</evidence>
<accession>A0ABP7CQ73</accession>
<protein>
    <recommendedName>
        <fullName evidence="12">RDD family protein</fullName>
    </recommendedName>
</protein>
<keyword evidence="2" id="KW-1003">Cell membrane</keyword>
<dbReference type="RefSeq" id="WP_344810758.1">
    <property type="nucleotide sequence ID" value="NZ_BAAAYX010000002.1"/>
</dbReference>
<dbReference type="InterPro" id="IPR010432">
    <property type="entry name" value="RDD"/>
</dbReference>
<evidence type="ECO:0000256" key="1">
    <source>
        <dbReference type="ARBA" id="ARBA00004651"/>
    </source>
</evidence>
<proteinExistence type="predicted"/>
<evidence type="ECO:0000259" key="9">
    <source>
        <dbReference type="Pfam" id="PF10708"/>
    </source>
</evidence>
<keyword evidence="4 7" id="KW-1133">Transmembrane helix</keyword>
<name>A0ABP7CQ73_9ACTN</name>
<dbReference type="Proteomes" id="UP001500051">
    <property type="component" value="Unassembled WGS sequence"/>
</dbReference>
<evidence type="ECO:0000313" key="10">
    <source>
        <dbReference type="EMBL" id="GAA3692992.1"/>
    </source>
</evidence>
<dbReference type="PANTHER" id="PTHR36115:SF4">
    <property type="entry name" value="MEMBRANE PROTEIN"/>
    <property type="match status" value="1"/>
</dbReference>
<dbReference type="InterPro" id="IPR018929">
    <property type="entry name" value="DUF2510"/>
</dbReference>